<organism evidence="8 9">
    <name type="scientific">Populus trichocarpa</name>
    <name type="common">Western balsam poplar</name>
    <name type="synonym">Populus balsamifera subsp. trichocarpa</name>
    <dbReference type="NCBI Taxonomy" id="3694"/>
    <lineage>
        <taxon>Eukaryota</taxon>
        <taxon>Viridiplantae</taxon>
        <taxon>Streptophyta</taxon>
        <taxon>Embryophyta</taxon>
        <taxon>Tracheophyta</taxon>
        <taxon>Spermatophyta</taxon>
        <taxon>Magnoliopsida</taxon>
        <taxon>eudicotyledons</taxon>
        <taxon>Gunneridae</taxon>
        <taxon>Pentapetalae</taxon>
        <taxon>rosids</taxon>
        <taxon>fabids</taxon>
        <taxon>Malpighiales</taxon>
        <taxon>Salicaceae</taxon>
        <taxon>Saliceae</taxon>
        <taxon>Populus</taxon>
    </lineage>
</organism>
<keyword evidence="7" id="KW-0186">Copper</keyword>
<dbReference type="GO" id="GO:0005375">
    <property type="term" value="F:copper ion transmembrane transporter activity"/>
    <property type="evidence" value="ECO:0000318"/>
    <property type="project" value="GO_Central"/>
</dbReference>
<keyword evidence="9" id="KW-1185">Reference proteome</keyword>
<comment type="subcellular location">
    <subcellularLocation>
        <location evidence="1 7">Membrane</location>
        <topology evidence="1 7">Multi-pass membrane protein</topology>
    </subcellularLocation>
</comment>
<dbReference type="PANTHER" id="PTHR12483">
    <property type="entry name" value="SOLUTE CARRIER FAMILY 31 COPPER TRANSPORTERS"/>
    <property type="match status" value="1"/>
</dbReference>
<dbReference type="EMBL" id="CM009295">
    <property type="protein sequence ID" value="RQO91689.1"/>
    <property type="molecule type" value="Genomic_DNA"/>
</dbReference>
<dbReference type="EMBL" id="CM009295">
    <property type="protein sequence ID" value="RQO91690.1"/>
    <property type="molecule type" value="Genomic_DNA"/>
</dbReference>
<gene>
    <name evidence="8" type="ORF">POPTR_006G140700</name>
</gene>
<dbReference type="Pfam" id="PF04145">
    <property type="entry name" value="Ctr"/>
    <property type="match status" value="1"/>
</dbReference>
<keyword evidence="3 7" id="KW-0812">Transmembrane</keyword>
<feature type="transmembrane region" description="Helical" evidence="7">
    <location>
        <begin position="24"/>
        <end position="44"/>
    </location>
</feature>
<keyword evidence="7" id="KW-0813">Transport</keyword>
<proteinExistence type="inferred from homology"/>
<feature type="transmembrane region" description="Helical" evidence="7">
    <location>
        <begin position="82"/>
        <end position="102"/>
    </location>
</feature>
<evidence type="ECO:0000256" key="7">
    <source>
        <dbReference type="RuleBase" id="RU367022"/>
    </source>
</evidence>
<dbReference type="Proteomes" id="UP000006729">
    <property type="component" value="Chromosome 6"/>
</dbReference>
<dbReference type="InParanoid" id="A0A3N7F9P5"/>
<name>A0A3N7F9P5_POPTR</name>
<dbReference type="STRING" id="3694.A0A3N7F9P5"/>
<evidence type="ECO:0000313" key="8">
    <source>
        <dbReference type="EMBL" id="RQO91690.1"/>
    </source>
</evidence>
<keyword evidence="4 7" id="KW-0187">Copper transport</keyword>
<dbReference type="AlphaFoldDB" id="A0A3N7F9P5"/>
<evidence type="ECO:0000256" key="5">
    <source>
        <dbReference type="ARBA" id="ARBA00022989"/>
    </source>
</evidence>
<dbReference type="EMBL" id="CM009295">
    <property type="protein sequence ID" value="RQO91692.1"/>
    <property type="molecule type" value="Genomic_DNA"/>
</dbReference>
<dbReference type="FunCoup" id="A0A3N7F9P5">
    <property type="interactions" value="2769"/>
</dbReference>
<dbReference type="GO" id="GO:0005886">
    <property type="term" value="C:plasma membrane"/>
    <property type="evidence" value="ECO:0000318"/>
    <property type="project" value="GO_Central"/>
</dbReference>
<keyword evidence="5 7" id="KW-1133">Transmembrane helix</keyword>
<keyword evidence="6 7" id="KW-0472">Membrane</keyword>
<reference evidence="8" key="2">
    <citation type="submission" date="2017-07" db="EMBL/GenBank/DDBJ databases">
        <title>WGS assembly of Populus trichocarpa.</title>
        <authorList>
            <person name="Tuskan G."/>
            <person name="Difazio S."/>
            <person name="Jansson S."/>
            <person name="Bohlmann J."/>
            <person name="Grigoriev I."/>
            <person name="Hellsten U."/>
            <person name="Putnam N."/>
            <person name="Ralph S."/>
            <person name="Rombauts S."/>
            <person name="Salamov A."/>
            <person name="Schein J."/>
            <person name="Sterck L."/>
            <person name="Aerts A."/>
            <person name="Bhalerao R."/>
            <person name="Bhalerao R."/>
            <person name="Blaudez D."/>
            <person name="Boerjan W."/>
            <person name="Brun A."/>
            <person name="Brunner A."/>
            <person name="Busov V."/>
            <person name="Campbell M."/>
            <person name="Carlson J."/>
            <person name="Chalot M."/>
            <person name="Chapman J."/>
            <person name="Chen G."/>
            <person name="Cooper D."/>
            <person name="Coutinho P."/>
            <person name="Couturier J."/>
            <person name="Covert S."/>
            <person name="Cronk Q."/>
            <person name="Cunningham R."/>
            <person name="Davis J."/>
            <person name="Degroeve S."/>
            <person name="Dejardin A."/>
            <person name="Depamphilis C."/>
            <person name="Detter J."/>
            <person name="Dirks B."/>
            <person name="Dubchak I."/>
            <person name="Duplessis S."/>
            <person name="Ehlting J."/>
            <person name="Ellis B."/>
            <person name="Gendler K."/>
            <person name="Goodstein D."/>
            <person name="Gribskov M."/>
            <person name="Grimwood J."/>
            <person name="Groover A."/>
            <person name="Gunter L."/>
            <person name="Hamberger B."/>
            <person name="Heinze B."/>
            <person name="Helariutta Y."/>
            <person name="Henrissat B."/>
            <person name="Holligan D."/>
            <person name="Holt R."/>
            <person name="Huang W."/>
            <person name="Islam-Faridi N."/>
            <person name="Jones S."/>
            <person name="Jones-Rhoades M."/>
            <person name="Jorgensen R."/>
            <person name="Joshi C."/>
            <person name="Kangasjarvi J."/>
            <person name="Karlsson J."/>
            <person name="Kelleher C."/>
            <person name="Kirkpatrick R."/>
            <person name="Kirst M."/>
            <person name="Kohler A."/>
            <person name="Kalluri U."/>
            <person name="Larimer F."/>
            <person name="Leebens-Mack J."/>
            <person name="Leple J."/>
            <person name="Locascio P."/>
            <person name="Lou Y."/>
            <person name="Lucas S."/>
            <person name="Martin F."/>
            <person name="Montanini B."/>
            <person name="Napoli C."/>
            <person name="Nelson D."/>
            <person name="Nelson C."/>
            <person name="Nieminen K."/>
            <person name="Nilsson O."/>
            <person name="Pereda V."/>
            <person name="Peter G."/>
            <person name="Philippe R."/>
            <person name="Pilate G."/>
            <person name="Poliakov A."/>
            <person name="Razumovskaya J."/>
            <person name="Richardson P."/>
            <person name="Rinaldi C."/>
            <person name="Ritland K."/>
            <person name="Rouze P."/>
            <person name="Ryaboy D."/>
            <person name="Schmutz J."/>
            <person name="Schrader J."/>
            <person name="Segerman B."/>
            <person name="Shin H."/>
            <person name="Siddiqui A."/>
            <person name="Sterky F."/>
            <person name="Terry A."/>
            <person name="Tsai C."/>
            <person name="Uberbacher E."/>
            <person name="Unneberg P."/>
            <person name="Vahala J."/>
            <person name="Wall K."/>
            <person name="Wessler S."/>
            <person name="Yang G."/>
            <person name="Yin T."/>
            <person name="Douglas C."/>
            <person name="Marra M."/>
            <person name="Sandberg G."/>
            <person name="Van De Peer Y."/>
            <person name="Rokhsar D."/>
        </authorList>
    </citation>
    <scope>NUCLEOTIDE SEQUENCE</scope>
    <source>
        <strain evidence="8">Nisqually-1</strain>
    </source>
</reference>
<reference evidence="8 9" key="1">
    <citation type="journal article" date="2006" name="Science">
        <title>The genome of black cottonwood, Populus trichocarpa (Torr. &amp; Gray).</title>
        <authorList>
            <person name="Tuskan G.A."/>
            <person name="Difazio S."/>
            <person name="Jansson S."/>
            <person name="Bohlmann J."/>
            <person name="Grigoriev I."/>
            <person name="Hellsten U."/>
            <person name="Putnam N."/>
            <person name="Ralph S."/>
            <person name="Rombauts S."/>
            <person name="Salamov A."/>
            <person name="Schein J."/>
            <person name="Sterck L."/>
            <person name="Aerts A."/>
            <person name="Bhalerao R.R."/>
            <person name="Bhalerao R.P."/>
            <person name="Blaudez D."/>
            <person name="Boerjan W."/>
            <person name="Brun A."/>
            <person name="Brunner A."/>
            <person name="Busov V."/>
            <person name="Campbell M."/>
            <person name="Carlson J."/>
            <person name="Chalot M."/>
            <person name="Chapman J."/>
            <person name="Chen G.L."/>
            <person name="Cooper D."/>
            <person name="Coutinho P.M."/>
            <person name="Couturier J."/>
            <person name="Covert S."/>
            <person name="Cronk Q."/>
            <person name="Cunningham R."/>
            <person name="Davis J."/>
            <person name="Degroeve S."/>
            <person name="Dejardin A."/>
            <person name="Depamphilis C."/>
            <person name="Detter J."/>
            <person name="Dirks B."/>
            <person name="Dubchak I."/>
            <person name="Duplessis S."/>
            <person name="Ehlting J."/>
            <person name="Ellis B."/>
            <person name="Gendler K."/>
            <person name="Goodstein D."/>
            <person name="Gribskov M."/>
            <person name="Grimwood J."/>
            <person name="Groover A."/>
            <person name="Gunter L."/>
            <person name="Hamberger B."/>
            <person name="Heinze B."/>
            <person name="Helariutta Y."/>
            <person name="Henrissat B."/>
            <person name="Holligan D."/>
            <person name="Holt R."/>
            <person name="Huang W."/>
            <person name="Islam-Faridi N."/>
            <person name="Jones S."/>
            <person name="Jones-Rhoades M."/>
            <person name="Jorgensen R."/>
            <person name="Joshi C."/>
            <person name="Kangasjarvi J."/>
            <person name="Karlsson J."/>
            <person name="Kelleher C."/>
            <person name="Kirkpatrick R."/>
            <person name="Kirst M."/>
            <person name="Kohler A."/>
            <person name="Kalluri U."/>
            <person name="Larimer F."/>
            <person name="Leebens-Mack J."/>
            <person name="Leple J.C."/>
            <person name="Locascio P."/>
            <person name="Lou Y."/>
            <person name="Lucas S."/>
            <person name="Martin F."/>
            <person name="Montanini B."/>
            <person name="Napoli C."/>
            <person name="Nelson D.R."/>
            <person name="Nelson C."/>
            <person name="Nieminen K."/>
            <person name="Nilsson O."/>
            <person name="Pereda V."/>
            <person name="Peter G."/>
            <person name="Philippe R."/>
            <person name="Pilate G."/>
            <person name="Poliakov A."/>
            <person name="Razumovskaya J."/>
            <person name="Richardson P."/>
            <person name="Rinaldi C."/>
            <person name="Ritland K."/>
            <person name="Rouze P."/>
            <person name="Ryaboy D."/>
            <person name="Schmutz J."/>
            <person name="Schrader J."/>
            <person name="Segerman B."/>
            <person name="Shin H."/>
            <person name="Siddiqui A."/>
            <person name="Sterky F."/>
            <person name="Terry A."/>
            <person name="Tsai C.J."/>
            <person name="Uberbacher E."/>
            <person name="Unneberg P."/>
            <person name="Vahala J."/>
            <person name="Wall K."/>
            <person name="Wessler S."/>
            <person name="Yang G."/>
            <person name="Yin T."/>
            <person name="Douglas C."/>
            <person name="Marra M."/>
            <person name="Sandberg G."/>
            <person name="Van de Peer Y."/>
            <person name="Rokhsar D."/>
        </authorList>
    </citation>
    <scope>NUCLEOTIDE SEQUENCE [LARGE SCALE GENOMIC DNA]</scope>
    <source>
        <strain evidence="9">cv. Nisqually</strain>
        <strain evidence="8">Nisqually-1</strain>
    </source>
</reference>
<accession>A0A3N7F9P5</accession>
<dbReference type="InterPro" id="IPR007274">
    <property type="entry name" value="Cop_transporter"/>
</dbReference>
<sequence>MMHMTLYWGIKVTLLFDCWKTDSWFSYLLSLLACFLFSAFYQYLEDRRIRFKAIAVSNPSQQPPPVNAPLLTPKRRASSAKFATALLFGINAAIGYLLMLAIMSFNGGVFLAIVLGLTVGYVLFRSGDEEVVVVENTCACA</sequence>
<dbReference type="EMBL" id="CM009295">
    <property type="protein sequence ID" value="RQO91691.1"/>
    <property type="molecule type" value="Genomic_DNA"/>
</dbReference>
<evidence type="ECO:0000256" key="6">
    <source>
        <dbReference type="ARBA" id="ARBA00023136"/>
    </source>
</evidence>
<dbReference type="PANTHER" id="PTHR12483:SF27">
    <property type="entry name" value="COPPER TRANSPORT PROTEIN CTR1"/>
    <property type="match status" value="1"/>
</dbReference>
<comment type="similarity">
    <text evidence="2 7">Belongs to the copper transporter (Ctr) (TC 1.A.56) family. SLC31A subfamily.</text>
</comment>
<evidence type="ECO:0000313" key="9">
    <source>
        <dbReference type="Proteomes" id="UP000006729"/>
    </source>
</evidence>
<evidence type="ECO:0000256" key="3">
    <source>
        <dbReference type="ARBA" id="ARBA00022692"/>
    </source>
</evidence>
<feature type="transmembrane region" description="Helical" evidence="7">
    <location>
        <begin position="108"/>
        <end position="124"/>
    </location>
</feature>
<evidence type="ECO:0000256" key="1">
    <source>
        <dbReference type="ARBA" id="ARBA00004141"/>
    </source>
</evidence>
<protein>
    <recommendedName>
        <fullName evidence="7">Copper transport protein</fullName>
    </recommendedName>
</protein>
<evidence type="ECO:0000256" key="4">
    <source>
        <dbReference type="ARBA" id="ARBA00022796"/>
    </source>
</evidence>
<keyword evidence="7" id="KW-0406">Ion transport</keyword>
<evidence type="ECO:0000256" key="2">
    <source>
        <dbReference type="ARBA" id="ARBA00006921"/>
    </source>
</evidence>